<feature type="chain" id="PRO_5035865669" description="Malectin-like domain-containing protein" evidence="4">
    <location>
        <begin position="35"/>
        <end position="633"/>
    </location>
</feature>
<dbReference type="AlphaFoldDB" id="A0A8T0HY19"/>
<evidence type="ECO:0000256" key="4">
    <source>
        <dbReference type="SAM" id="SignalP"/>
    </source>
</evidence>
<dbReference type="PANTHER" id="PTHR45631:SF181">
    <property type="entry name" value="RECEPTOR-LIKE PROTEIN 4"/>
    <property type="match status" value="1"/>
</dbReference>
<dbReference type="GO" id="GO:0016020">
    <property type="term" value="C:membrane"/>
    <property type="evidence" value="ECO:0007669"/>
    <property type="project" value="UniProtKB-SubCell"/>
</dbReference>
<evidence type="ECO:0000256" key="3">
    <source>
        <dbReference type="SAM" id="Phobius"/>
    </source>
</evidence>
<protein>
    <recommendedName>
        <fullName evidence="5">Malectin-like domain-containing protein</fullName>
    </recommendedName>
</protein>
<name>A0A8T0HY19_CERPU</name>
<keyword evidence="2" id="KW-0677">Repeat</keyword>
<dbReference type="EMBL" id="CM026425">
    <property type="protein sequence ID" value="KAG0576052.1"/>
    <property type="molecule type" value="Genomic_DNA"/>
</dbReference>
<sequence length="633" mass="68828">MRIIGIGCRRMEALMISLLTFLLVCIGHLPSVAAQGPYAVRIACGSTVDTYASNGFLWSRDWGYTGGSSANVSVNNPKAPQLNTVRYFRLSDGGENCYNLTVPVGHYLIRLFFTFGQEDNANREPQFDVSIEGTLVYSLQRGWSTEPDNSYQDSLAFVNDGAATICFHSSGHGNPAVASIEVLQIFNQAYQRGWNVSQDFIMRSLKRVSAGAARSGFGSDFQADPWGGDRYWESDISLFLPGSAVAPISTNLTIKNAAVYPNIYPEAIFQTATAANPGQSLSYTLPVESNLQYSVWIYLAELATFTAPTDRVFDIVVNGQKVFPAVDIMEMAKGSYSALILNATLLVEGKTLTISFNPIKGNIAVNAFEVYALVPTEAATSNTNLWALQVLKQSLSIPARLGWNGDPCVPQLHPWFGIDCRRDTTSGFWIIDGLDLDSQGLQGVLGDEIGSLTGLQNLNISHNLLQGPIPQSIGLLASLVTLDLSYNRMNESIPASLGNLTKLQKVFLNDNQLSGEVPHSLGAGALGGANLNLANNDGLCGVGIRSCDELKQGSRAGIIVGVLLGSLMAFLFGYVYYKRRQNIARAQRLPRDAPYAKARTTFVRDVQLARTVLTDHFKPVYREPTSSQTSQLL</sequence>
<comment type="caution">
    <text evidence="6">The sequence shown here is derived from an EMBL/GenBank/DDBJ whole genome shotgun (WGS) entry which is preliminary data.</text>
</comment>
<dbReference type="FunFam" id="3.80.10.10:FF:000383">
    <property type="entry name" value="Leucine-rich repeat receptor protein kinase EMS1"/>
    <property type="match status" value="1"/>
</dbReference>
<evidence type="ECO:0000256" key="2">
    <source>
        <dbReference type="ARBA" id="ARBA00022737"/>
    </source>
</evidence>
<keyword evidence="3" id="KW-0472">Membrane</keyword>
<organism evidence="6 7">
    <name type="scientific">Ceratodon purpureus</name>
    <name type="common">Fire moss</name>
    <name type="synonym">Dicranum purpureum</name>
    <dbReference type="NCBI Taxonomy" id="3225"/>
    <lineage>
        <taxon>Eukaryota</taxon>
        <taxon>Viridiplantae</taxon>
        <taxon>Streptophyta</taxon>
        <taxon>Embryophyta</taxon>
        <taxon>Bryophyta</taxon>
        <taxon>Bryophytina</taxon>
        <taxon>Bryopsida</taxon>
        <taxon>Dicranidae</taxon>
        <taxon>Pseudoditrichales</taxon>
        <taxon>Ditrichaceae</taxon>
        <taxon>Ceratodon</taxon>
    </lineage>
</organism>
<dbReference type="PANTHER" id="PTHR45631">
    <property type="entry name" value="OS07G0107800 PROTEIN-RELATED"/>
    <property type="match status" value="1"/>
</dbReference>
<evidence type="ECO:0000313" key="6">
    <source>
        <dbReference type="EMBL" id="KAG0576052.1"/>
    </source>
</evidence>
<dbReference type="InterPro" id="IPR032675">
    <property type="entry name" value="LRR_dom_sf"/>
</dbReference>
<keyword evidence="7" id="KW-1185">Reference proteome</keyword>
<evidence type="ECO:0000256" key="1">
    <source>
        <dbReference type="ARBA" id="ARBA00004167"/>
    </source>
</evidence>
<gene>
    <name evidence="6" type="ORF">KC19_5G051300</name>
</gene>
<dbReference type="InterPro" id="IPR001611">
    <property type="entry name" value="Leu-rich_rpt"/>
</dbReference>
<feature type="domain" description="Malectin-like" evidence="5">
    <location>
        <begin position="42"/>
        <end position="372"/>
    </location>
</feature>
<keyword evidence="3" id="KW-0812">Transmembrane</keyword>
<evidence type="ECO:0000259" key="5">
    <source>
        <dbReference type="Pfam" id="PF12819"/>
    </source>
</evidence>
<dbReference type="Gene3D" id="2.60.120.430">
    <property type="entry name" value="Galactose-binding lectin"/>
    <property type="match status" value="2"/>
</dbReference>
<dbReference type="Pfam" id="PF12819">
    <property type="entry name" value="Malectin_like"/>
    <property type="match status" value="1"/>
</dbReference>
<keyword evidence="3" id="KW-1133">Transmembrane helix</keyword>
<feature type="transmembrane region" description="Helical" evidence="3">
    <location>
        <begin position="556"/>
        <end position="577"/>
    </location>
</feature>
<evidence type="ECO:0000313" key="7">
    <source>
        <dbReference type="Proteomes" id="UP000822688"/>
    </source>
</evidence>
<dbReference type="Proteomes" id="UP000822688">
    <property type="component" value="Chromosome 5"/>
</dbReference>
<dbReference type="SUPFAM" id="SSF52058">
    <property type="entry name" value="L domain-like"/>
    <property type="match status" value="1"/>
</dbReference>
<proteinExistence type="predicted"/>
<reference evidence="6" key="1">
    <citation type="submission" date="2020-06" db="EMBL/GenBank/DDBJ databases">
        <title>WGS assembly of Ceratodon purpureus strain R40.</title>
        <authorList>
            <person name="Carey S.B."/>
            <person name="Jenkins J."/>
            <person name="Shu S."/>
            <person name="Lovell J.T."/>
            <person name="Sreedasyam A."/>
            <person name="Maumus F."/>
            <person name="Tiley G.P."/>
            <person name="Fernandez-Pozo N."/>
            <person name="Barry K."/>
            <person name="Chen C."/>
            <person name="Wang M."/>
            <person name="Lipzen A."/>
            <person name="Daum C."/>
            <person name="Saski C.A."/>
            <person name="Payton A.C."/>
            <person name="Mcbreen J.C."/>
            <person name="Conrad R.E."/>
            <person name="Kollar L.M."/>
            <person name="Olsson S."/>
            <person name="Huttunen S."/>
            <person name="Landis J.B."/>
            <person name="Wickett N.J."/>
            <person name="Johnson M.G."/>
            <person name="Rensing S.A."/>
            <person name="Grimwood J."/>
            <person name="Schmutz J."/>
            <person name="Mcdaniel S.F."/>
        </authorList>
    </citation>
    <scope>NUCLEOTIDE SEQUENCE</scope>
    <source>
        <strain evidence="6">R40</strain>
    </source>
</reference>
<dbReference type="Gene3D" id="3.80.10.10">
    <property type="entry name" value="Ribonuclease Inhibitor"/>
    <property type="match status" value="1"/>
</dbReference>
<dbReference type="InterPro" id="IPR024788">
    <property type="entry name" value="Malectin-like_Carb-bd_dom"/>
</dbReference>
<dbReference type="Pfam" id="PF13855">
    <property type="entry name" value="LRR_8"/>
    <property type="match status" value="1"/>
</dbReference>
<comment type="subcellular location">
    <subcellularLocation>
        <location evidence="1">Membrane</location>
        <topology evidence="1">Single-pass membrane protein</topology>
    </subcellularLocation>
</comment>
<feature type="signal peptide" evidence="4">
    <location>
        <begin position="1"/>
        <end position="34"/>
    </location>
</feature>
<keyword evidence="4" id="KW-0732">Signal</keyword>
<accession>A0A8T0HY19</accession>